<reference evidence="2 3" key="1">
    <citation type="submission" date="2019-02" db="EMBL/GenBank/DDBJ databases">
        <title>Deep-cultivation of Planctomycetes and their phenomic and genomic characterization uncovers novel biology.</title>
        <authorList>
            <person name="Wiegand S."/>
            <person name="Jogler M."/>
            <person name="Boedeker C."/>
            <person name="Pinto D."/>
            <person name="Vollmers J."/>
            <person name="Rivas-Marin E."/>
            <person name="Kohn T."/>
            <person name="Peeters S.H."/>
            <person name="Heuer A."/>
            <person name="Rast P."/>
            <person name="Oberbeckmann S."/>
            <person name="Bunk B."/>
            <person name="Jeske O."/>
            <person name="Meyerdierks A."/>
            <person name="Storesund J.E."/>
            <person name="Kallscheuer N."/>
            <person name="Luecker S."/>
            <person name="Lage O.M."/>
            <person name="Pohl T."/>
            <person name="Merkel B.J."/>
            <person name="Hornburger P."/>
            <person name="Mueller R.-W."/>
            <person name="Bruemmer F."/>
            <person name="Labrenz M."/>
            <person name="Spormann A.M."/>
            <person name="Op den Camp H."/>
            <person name="Overmann J."/>
            <person name="Amann R."/>
            <person name="Jetten M.S.M."/>
            <person name="Mascher T."/>
            <person name="Medema M.H."/>
            <person name="Devos D.P."/>
            <person name="Kaster A.-K."/>
            <person name="Ovreas L."/>
            <person name="Rohde M."/>
            <person name="Galperin M.Y."/>
            <person name="Jogler C."/>
        </authorList>
    </citation>
    <scope>NUCLEOTIDE SEQUENCE [LARGE SCALE GENOMIC DNA]</scope>
    <source>
        <strain evidence="2 3">Pla133</strain>
    </source>
</reference>
<keyword evidence="3" id="KW-1185">Reference proteome</keyword>
<dbReference type="Gene3D" id="3.40.50.720">
    <property type="entry name" value="NAD(P)-binding Rossmann-like Domain"/>
    <property type="match status" value="1"/>
</dbReference>
<evidence type="ECO:0000313" key="2">
    <source>
        <dbReference type="EMBL" id="QDU68529.1"/>
    </source>
</evidence>
<dbReference type="SUPFAM" id="SSF51735">
    <property type="entry name" value="NAD(P)-binding Rossmann-fold domains"/>
    <property type="match status" value="1"/>
</dbReference>
<dbReference type="Proteomes" id="UP000316921">
    <property type="component" value="Chromosome"/>
</dbReference>
<dbReference type="EMBL" id="CP036287">
    <property type="protein sequence ID" value="QDU68529.1"/>
    <property type="molecule type" value="Genomic_DNA"/>
</dbReference>
<dbReference type="GO" id="GO:0000166">
    <property type="term" value="F:nucleotide binding"/>
    <property type="evidence" value="ECO:0007669"/>
    <property type="project" value="InterPro"/>
</dbReference>
<gene>
    <name evidence="2" type="ORF">Pla133_36270</name>
</gene>
<dbReference type="RefSeq" id="WP_145067614.1">
    <property type="nucleotide sequence ID" value="NZ_CP036287.1"/>
</dbReference>
<name>A0A518BNG7_9BACT</name>
<evidence type="ECO:0000313" key="3">
    <source>
        <dbReference type="Proteomes" id="UP000316921"/>
    </source>
</evidence>
<dbReference type="InterPro" id="IPR000683">
    <property type="entry name" value="Gfo/Idh/MocA-like_OxRdtase_N"/>
</dbReference>
<proteinExistence type="predicted"/>
<sequence>MTRSRIAIVGAGQRVVQTALPVLRTLTAEFELAGIFSRTPRTLEAAGARHEVEPLEKLDAARVRELDALYVVVAKSAVPDVIERLAGLEPRNVDLLIETPVMLPKHLHRAGALGAFRTASVTEDCLTLPFVEAIGDCVRTGAIGELRSAVLSHAAYAYHGIATFKALLGARHVVSARRRHLGGPFHLREYSFDRGLRGVAIDPRDYSAGRVMVVGSRGSIADHAHREDGHIELETLREGSRCAGFKVGDAVRRLNDAEQDLMGEPRPGDGVWVWMDGCKRVGFRQLLLGLCRSVPAYPVQNALEDALVDYHLEKFGGYVRNPLTSAGGLVVGTILRSVRPRPREWPGPVGGGR</sequence>
<dbReference type="InterPro" id="IPR036291">
    <property type="entry name" value="NAD(P)-bd_dom_sf"/>
</dbReference>
<accession>A0A518BNG7</accession>
<dbReference type="KEGG" id="pbap:Pla133_36270"/>
<protein>
    <recommendedName>
        <fullName evidence="1">Gfo/Idh/MocA-like oxidoreductase N-terminal domain-containing protein</fullName>
    </recommendedName>
</protein>
<dbReference type="AlphaFoldDB" id="A0A518BNG7"/>
<feature type="domain" description="Gfo/Idh/MocA-like oxidoreductase N-terminal" evidence="1">
    <location>
        <begin position="5"/>
        <end position="103"/>
    </location>
</feature>
<organism evidence="2 3">
    <name type="scientific">Engelhardtia mirabilis</name>
    <dbReference type="NCBI Taxonomy" id="2528011"/>
    <lineage>
        <taxon>Bacteria</taxon>
        <taxon>Pseudomonadati</taxon>
        <taxon>Planctomycetota</taxon>
        <taxon>Planctomycetia</taxon>
        <taxon>Planctomycetia incertae sedis</taxon>
        <taxon>Engelhardtia</taxon>
    </lineage>
</organism>
<evidence type="ECO:0000259" key="1">
    <source>
        <dbReference type="Pfam" id="PF01408"/>
    </source>
</evidence>
<dbReference type="Pfam" id="PF01408">
    <property type="entry name" value="GFO_IDH_MocA"/>
    <property type="match status" value="1"/>
</dbReference>